<dbReference type="SUPFAM" id="SSF51395">
    <property type="entry name" value="FMN-linked oxidoreductases"/>
    <property type="match status" value="1"/>
</dbReference>
<evidence type="ECO:0000313" key="27">
    <source>
        <dbReference type="EMBL" id="GAW10260.1"/>
    </source>
</evidence>
<dbReference type="PROSITE" id="PS00191">
    <property type="entry name" value="CYTOCHROME_B5_1"/>
    <property type="match status" value="1"/>
</dbReference>
<evidence type="ECO:0000256" key="5">
    <source>
        <dbReference type="ARBA" id="ARBA00022448"/>
    </source>
</evidence>
<organism evidence="27 28">
    <name type="scientific">Lentinula edodes</name>
    <name type="common">Shiitake mushroom</name>
    <name type="synonym">Lentinus edodes</name>
    <dbReference type="NCBI Taxonomy" id="5353"/>
    <lineage>
        <taxon>Eukaryota</taxon>
        <taxon>Fungi</taxon>
        <taxon>Dikarya</taxon>
        <taxon>Basidiomycota</taxon>
        <taxon>Agaricomycotina</taxon>
        <taxon>Agaricomycetes</taxon>
        <taxon>Agaricomycetidae</taxon>
        <taxon>Agaricales</taxon>
        <taxon>Marasmiineae</taxon>
        <taxon>Omphalotaceae</taxon>
        <taxon>Lentinula</taxon>
    </lineage>
</organism>
<dbReference type="Gene3D" id="3.20.20.70">
    <property type="entry name" value="Aldolase class I"/>
    <property type="match status" value="1"/>
</dbReference>
<dbReference type="Proteomes" id="UP000188533">
    <property type="component" value="Unassembled WGS sequence"/>
</dbReference>
<feature type="region of interest" description="Disordered" evidence="23">
    <location>
        <begin position="860"/>
        <end position="915"/>
    </location>
</feature>
<keyword evidence="10" id="KW-0809">Transit peptide</keyword>
<evidence type="ECO:0000259" key="25">
    <source>
        <dbReference type="PROSITE" id="PS50255"/>
    </source>
</evidence>
<dbReference type="GO" id="GO:0004460">
    <property type="term" value="F:L-lactate dehydrogenase (cytochrome) activity"/>
    <property type="evidence" value="ECO:0007669"/>
    <property type="project" value="UniProtKB-EC"/>
</dbReference>
<evidence type="ECO:0000256" key="19">
    <source>
        <dbReference type="ARBA" id="ARBA00075949"/>
    </source>
</evidence>
<name>A0A1Q3ESS4_LENED</name>
<gene>
    <name evidence="27" type="ORF">LENED_012506</name>
</gene>
<dbReference type="EMBL" id="BDGU01001618">
    <property type="protein sequence ID" value="GAW10260.1"/>
    <property type="molecule type" value="Genomic_DNA"/>
</dbReference>
<evidence type="ECO:0000256" key="20">
    <source>
        <dbReference type="ARBA" id="ARBA00078774"/>
    </source>
</evidence>
<dbReference type="SMART" id="SM00271">
    <property type="entry name" value="DnaJ"/>
    <property type="match status" value="1"/>
</dbReference>
<evidence type="ECO:0000259" key="26">
    <source>
        <dbReference type="PROSITE" id="PS51349"/>
    </source>
</evidence>
<dbReference type="PANTHER" id="PTHR10578:SF101">
    <property type="entry name" value="L-LACTATE DEHYDROGENASE (CYTOCHROME B2)"/>
    <property type="match status" value="1"/>
</dbReference>
<evidence type="ECO:0000256" key="16">
    <source>
        <dbReference type="ARBA" id="ARBA00061589"/>
    </source>
</evidence>
<reference evidence="27 28" key="2">
    <citation type="submission" date="2017-02" db="EMBL/GenBank/DDBJ databases">
        <title>A genome survey and senescence transcriptome analysis in Lentinula edodes.</title>
        <authorList>
            <person name="Sakamoto Y."/>
            <person name="Nakade K."/>
            <person name="Sato S."/>
            <person name="Yoshida Y."/>
            <person name="Miyazaki K."/>
            <person name="Natsume S."/>
            <person name="Konno N."/>
        </authorList>
    </citation>
    <scope>NUCLEOTIDE SEQUENCE [LARGE SCALE GENOMIC DNA]</scope>
    <source>
        <strain evidence="27 28">NBRC 111202</strain>
    </source>
</reference>
<dbReference type="PROSITE" id="PS00557">
    <property type="entry name" value="FMN_HYDROXY_ACID_DH_1"/>
    <property type="match status" value="1"/>
</dbReference>
<feature type="coiled-coil region" evidence="22">
    <location>
        <begin position="77"/>
        <end position="104"/>
    </location>
</feature>
<evidence type="ECO:0000256" key="12">
    <source>
        <dbReference type="ARBA" id="ARBA00023004"/>
    </source>
</evidence>
<evidence type="ECO:0000256" key="13">
    <source>
        <dbReference type="ARBA" id="ARBA00023128"/>
    </source>
</evidence>
<dbReference type="Pfam" id="PF01070">
    <property type="entry name" value="FMN_dh"/>
    <property type="match status" value="1"/>
</dbReference>
<comment type="subunit">
    <text evidence="4">Homotetramer.</text>
</comment>
<dbReference type="Gene3D" id="3.10.120.10">
    <property type="entry name" value="Cytochrome b5-like heme/steroid binding domain"/>
    <property type="match status" value="1"/>
</dbReference>
<dbReference type="AlphaFoldDB" id="A0A1Q3ESS4"/>
<dbReference type="SUPFAM" id="SSF55856">
    <property type="entry name" value="Cytochrome b5-like heme/steroid binding domain"/>
    <property type="match status" value="1"/>
</dbReference>
<sequence length="915" mass="102053">MGWSIEEVSKHRDSRSCWIVIRNEVYDVTEFLSKHPGGPSIILKYAGRDATSAYEPIHPSDAIQQYLSSAQRLGPLNSTDIQDLEAQERKRERTEDEIKVEEAMKQRPPLNRLLNLADIEDVARKVLPHSALAFFSAGAEDELTLRENARAFDRFFFHGRVMRPVSKCDPSTKILGFHSSLPVFVSGASTAKLGHPLGELNITRGCGTANIIQMVCTYASISRAEIAAAALPSQTLFFQLYKSTDLAVATNLVQEAEQLGFKAIFLTVDAIVITTRERDVRSPWVLEAQTGNIQYYSEGDPDGATNLLGTSSLHVNRNNVLDADMSWQITIPWLRSITKLPIVLKGIQCVEDAVLAAEMGVEGILLSNHGGRQLEYSLPPLEVLYKIHKQRPDVFEKLEVYIDGGIRRGTDVIKAICLGAKAVGLGRPFLYALSAYGEVGVSKMLSILEREIVTSMRLLGAASIDDLTPELIERVDWEPRFPAGLLIKVQSSKFLCLMISALLGFAGWTFVPNIATRHALKIVLQLYTQLSGRPSPAPGQQLYSQLYRYTYATVVLAYLLYNLINGSNNMAPNFYEILGVSPLVDENGLKLAFRQFAKRFHPDRVGPQGAELFMQTRDAFEALKNPTIRFAYDRFGPDVLQWSKLSTSREYLHHGLLQASGYHLATAIGLLVFSALGKQSPVKFWRYLLFFVFFGSELAYVLNPSPSAVSVFSFAFWDPTNGGTRPNLLHILFPHRVVYQHILFLHQMFIFTSIALTQVAPQLFPNNEQDEQQKFLQQISSLAAFCDREASITLHTEMQSLHPSTRTRSEMQPVLQPTVEVIDALTVELKNMIIETKVKQDTGPLRNVWESAIARKRTRSEAGASRLVIPSSDTERTQPPTPASACEGEGKLPSPRPSPPPRISSYARARSLSWS</sequence>
<dbReference type="Gene3D" id="1.10.287.110">
    <property type="entry name" value="DnaJ domain"/>
    <property type="match status" value="1"/>
</dbReference>
<feature type="domain" description="J" evidence="24">
    <location>
        <begin position="573"/>
        <end position="636"/>
    </location>
</feature>
<keyword evidence="5" id="KW-0813">Transport</keyword>
<dbReference type="InterPro" id="IPR037396">
    <property type="entry name" value="FMN_HAD"/>
</dbReference>
<dbReference type="InterPro" id="IPR018506">
    <property type="entry name" value="Cyt_B5_heme-BS"/>
</dbReference>
<feature type="domain" description="FMN hydroxy acid dehydrogenase" evidence="26">
    <location>
        <begin position="108"/>
        <end position="477"/>
    </location>
</feature>
<comment type="similarity">
    <text evidence="16">In the N-terminal section; belongs to the cytochrome b5 family.</text>
</comment>
<comment type="caution">
    <text evidence="27">The sequence shown here is derived from an EMBL/GenBank/DDBJ whole genome shotgun (WGS) entry which is preliminary data.</text>
</comment>
<evidence type="ECO:0000256" key="1">
    <source>
        <dbReference type="ARBA" id="ARBA00001917"/>
    </source>
</evidence>
<keyword evidence="9" id="KW-0479">Metal-binding</keyword>
<reference evidence="27 28" key="1">
    <citation type="submission" date="2016-08" db="EMBL/GenBank/DDBJ databases">
        <authorList>
            <consortium name="Lentinula edodes genome sequencing consortium"/>
            <person name="Sakamoto Y."/>
            <person name="Nakade K."/>
            <person name="Sato S."/>
            <person name="Yoshida Y."/>
            <person name="Miyazaki K."/>
            <person name="Natsume S."/>
            <person name="Konno N."/>
        </authorList>
    </citation>
    <scope>NUCLEOTIDE SEQUENCE [LARGE SCALE GENOMIC DNA]</scope>
    <source>
        <strain evidence="27 28">NBRC 111202</strain>
    </source>
</reference>
<proteinExistence type="inferred from homology"/>
<dbReference type="SMART" id="SM01117">
    <property type="entry name" value="Cyt-b5"/>
    <property type="match status" value="1"/>
</dbReference>
<evidence type="ECO:0000256" key="22">
    <source>
        <dbReference type="SAM" id="Coils"/>
    </source>
</evidence>
<evidence type="ECO:0000259" key="24">
    <source>
        <dbReference type="PROSITE" id="PS50076"/>
    </source>
</evidence>
<dbReference type="PANTHER" id="PTHR10578">
    <property type="entry name" value="S -2-HYDROXY-ACID OXIDASE-RELATED"/>
    <property type="match status" value="1"/>
</dbReference>
<feature type="compositionally biased region" description="Low complexity" evidence="23">
    <location>
        <begin position="903"/>
        <end position="915"/>
    </location>
</feature>
<dbReference type="InterPro" id="IPR036869">
    <property type="entry name" value="J_dom_sf"/>
</dbReference>
<keyword evidence="6" id="KW-0349">Heme</keyword>
<dbReference type="FunFam" id="3.10.120.10:FF:000009">
    <property type="entry name" value="Cytochrome b2, mitochondrial, putative"/>
    <property type="match status" value="1"/>
</dbReference>
<evidence type="ECO:0000256" key="23">
    <source>
        <dbReference type="SAM" id="MobiDB-lite"/>
    </source>
</evidence>
<dbReference type="Pfam" id="PF00173">
    <property type="entry name" value="Cyt-b5"/>
    <property type="match status" value="1"/>
</dbReference>
<keyword evidence="28" id="KW-1185">Reference proteome</keyword>
<accession>A0A1Q3ESS4</accession>
<evidence type="ECO:0000313" key="28">
    <source>
        <dbReference type="Proteomes" id="UP000188533"/>
    </source>
</evidence>
<dbReference type="STRING" id="5353.A0A1Q3ESS4"/>
<dbReference type="CDD" id="cd06257">
    <property type="entry name" value="DnaJ"/>
    <property type="match status" value="1"/>
</dbReference>
<dbReference type="SUPFAM" id="SSF46565">
    <property type="entry name" value="Chaperone J-domain"/>
    <property type="match status" value="1"/>
</dbReference>
<comment type="similarity">
    <text evidence="15">In the C-terminal section; belongs to the FMN-dependent alpha-hydroxy acid dehydrogenase family.</text>
</comment>
<keyword evidence="8" id="KW-0288">FMN</keyword>
<dbReference type="InterPro" id="IPR001623">
    <property type="entry name" value="DnaJ_domain"/>
</dbReference>
<evidence type="ECO:0000256" key="18">
    <source>
        <dbReference type="ARBA" id="ARBA00068515"/>
    </source>
</evidence>
<evidence type="ECO:0000256" key="6">
    <source>
        <dbReference type="ARBA" id="ARBA00022617"/>
    </source>
</evidence>
<dbReference type="PROSITE" id="PS50255">
    <property type="entry name" value="CYTOCHROME_B5_2"/>
    <property type="match status" value="1"/>
</dbReference>
<dbReference type="CDD" id="cd02922">
    <property type="entry name" value="FCB2_FMN"/>
    <property type="match status" value="1"/>
</dbReference>
<dbReference type="InterPro" id="IPR037458">
    <property type="entry name" value="L-MDH/L-LDH_FMN-bd"/>
</dbReference>
<dbReference type="GO" id="GO:0020037">
    <property type="term" value="F:heme binding"/>
    <property type="evidence" value="ECO:0007669"/>
    <property type="project" value="InterPro"/>
</dbReference>
<dbReference type="InterPro" id="IPR008259">
    <property type="entry name" value="FMN_hydac_DH_AS"/>
</dbReference>
<protein>
    <recommendedName>
        <fullName evidence="18">L-lactate dehydrogenase (cytochrome)</fullName>
        <ecNumber evidence="17">1.1.2.3</ecNumber>
    </recommendedName>
    <alternativeName>
        <fullName evidence="20">Cytochrome b2</fullName>
    </alternativeName>
    <alternativeName>
        <fullName evidence="19">Flavocytochrome b2</fullName>
    </alternativeName>
    <alternativeName>
        <fullName evidence="21">L-lactate ferricytochrome c oxidoreductase</fullName>
    </alternativeName>
</protein>
<dbReference type="PROSITE" id="PS50076">
    <property type="entry name" value="DNAJ_2"/>
    <property type="match status" value="1"/>
</dbReference>
<dbReference type="InterPro" id="IPR000262">
    <property type="entry name" value="FMN-dep_DH"/>
</dbReference>
<evidence type="ECO:0000256" key="11">
    <source>
        <dbReference type="ARBA" id="ARBA00023002"/>
    </source>
</evidence>
<evidence type="ECO:0000256" key="14">
    <source>
        <dbReference type="ARBA" id="ARBA00052399"/>
    </source>
</evidence>
<evidence type="ECO:0000256" key="3">
    <source>
        <dbReference type="ARBA" id="ARBA00004569"/>
    </source>
</evidence>
<dbReference type="GO" id="GO:0005758">
    <property type="term" value="C:mitochondrial intermembrane space"/>
    <property type="evidence" value="ECO:0007669"/>
    <property type="project" value="UniProtKB-SubCell"/>
</dbReference>
<evidence type="ECO:0000256" key="8">
    <source>
        <dbReference type="ARBA" id="ARBA00022643"/>
    </source>
</evidence>
<evidence type="ECO:0000256" key="21">
    <source>
        <dbReference type="ARBA" id="ARBA00078938"/>
    </source>
</evidence>
<keyword evidence="11" id="KW-0560">Oxidoreductase</keyword>
<comment type="subcellular location">
    <subcellularLocation>
        <location evidence="3">Mitochondrion intermembrane space</location>
    </subcellularLocation>
</comment>
<dbReference type="GO" id="GO:0046872">
    <property type="term" value="F:metal ion binding"/>
    <property type="evidence" value="ECO:0007669"/>
    <property type="project" value="UniProtKB-KW"/>
</dbReference>
<comment type="cofactor">
    <cofactor evidence="1">
        <name>FMN</name>
        <dbReference type="ChEBI" id="CHEBI:58210"/>
    </cofactor>
</comment>
<keyword evidence="12" id="KW-0408">Iron</keyword>
<comment type="catalytic activity">
    <reaction evidence="14">
        <text>(S)-lactate + 2 Fe(III)-[cytochrome c] = 2 Fe(II)-[cytochrome c] + pyruvate + 2 H(+)</text>
        <dbReference type="Rhea" id="RHEA:19909"/>
        <dbReference type="Rhea" id="RHEA-COMP:10350"/>
        <dbReference type="Rhea" id="RHEA-COMP:14399"/>
        <dbReference type="ChEBI" id="CHEBI:15361"/>
        <dbReference type="ChEBI" id="CHEBI:15378"/>
        <dbReference type="ChEBI" id="CHEBI:16651"/>
        <dbReference type="ChEBI" id="CHEBI:29033"/>
        <dbReference type="ChEBI" id="CHEBI:29034"/>
        <dbReference type="EC" id="1.1.2.3"/>
    </reaction>
    <physiologicalReaction direction="left-to-right" evidence="14">
        <dbReference type="Rhea" id="RHEA:19910"/>
    </physiologicalReaction>
</comment>
<dbReference type="FunFam" id="3.20.20.70:FF:000062">
    <property type="entry name" value="Cytochrome b2, mitochondrial, putative"/>
    <property type="match status" value="1"/>
</dbReference>
<comment type="cofactor">
    <cofactor evidence="2">
        <name>heme b</name>
        <dbReference type="ChEBI" id="CHEBI:60344"/>
    </cofactor>
</comment>
<evidence type="ECO:0000256" key="17">
    <source>
        <dbReference type="ARBA" id="ARBA00066458"/>
    </source>
</evidence>
<evidence type="ECO:0000256" key="4">
    <source>
        <dbReference type="ARBA" id="ARBA00011881"/>
    </source>
</evidence>
<dbReference type="Pfam" id="PF00226">
    <property type="entry name" value="DnaJ"/>
    <property type="match status" value="1"/>
</dbReference>
<dbReference type="GO" id="GO:0006089">
    <property type="term" value="P:lactate metabolic process"/>
    <property type="evidence" value="ECO:0007669"/>
    <property type="project" value="TreeGrafter"/>
</dbReference>
<feature type="domain" description="Cytochrome b5 heme-binding" evidence="25">
    <location>
        <begin position="1"/>
        <end position="77"/>
    </location>
</feature>
<keyword evidence="7" id="KW-0285">Flavoprotein</keyword>
<dbReference type="InterPro" id="IPR013785">
    <property type="entry name" value="Aldolase_TIM"/>
</dbReference>
<evidence type="ECO:0000256" key="15">
    <source>
        <dbReference type="ARBA" id="ARBA00061137"/>
    </source>
</evidence>
<dbReference type="InterPro" id="IPR036400">
    <property type="entry name" value="Cyt_B5-like_heme/steroid_sf"/>
</dbReference>
<dbReference type="InterPro" id="IPR001199">
    <property type="entry name" value="Cyt_B5-like_heme/steroid-bd"/>
</dbReference>
<keyword evidence="22" id="KW-0175">Coiled coil</keyword>
<evidence type="ECO:0000256" key="10">
    <source>
        <dbReference type="ARBA" id="ARBA00022946"/>
    </source>
</evidence>
<keyword evidence="13" id="KW-0496">Mitochondrion</keyword>
<dbReference type="EC" id="1.1.2.3" evidence="17"/>
<evidence type="ECO:0000256" key="2">
    <source>
        <dbReference type="ARBA" id="ARBA00001970"/>
    </source>
</evidence>
<evidence type="ECO:0000256" key="9">
    <source>
        <dbReference type="ARBA" id="ARBA00022723"/>
    </source>
</evidence>
<evidence type="ECO:0000256" key="7">
    <source>
        <dbReference type="ARBA" id="ARBA00022630"/>
    </source>
</evidence>
<dbReference type="PROSITE" id="PS51349">
    <property type="entry name" value="FMN_HYDROXY_ACID_DH_2"/>
    <property type="match status" value="1"/>
</dbReference>